<evidence type="ECO:0000256" key="1">
    <source>
        <dbReference type="SAM" id="MobiDB-lite"/>
    </source>
</evidence>
<feature type="compositionally biased region" description="Basic and acidic residues" evidence="1">
    <location>
        <begin position="95"/>
        <end position="105"/>
    </location>
</feature>
<keyword evidence="3" id="KW-1185">Reference proteome</keyword>
<organism evidence="2 3">
    <name type="scientific">Pristionchus pacificus</name>
    <name type="common">Parasitic nematode worm</name>
    <dbReference type="NCBI Taxonomy" id="54126"/>
    <lineage>
        <taxon>Eukaryota</taxon>
        <taxon>Metazoa</taxon>
        <taxon>Ecdysozoa</taxon>
        <taxon>Nematoda</taxon>
        <taxon>Chromadorea</taxon>
        <taxon>Rhabditida</taxon>
        <taxon>Rhabditina</taxon>
        <taxon>Diplogasteromorpha</taxon>
        <taxon>Diplogasteroidea</taxon>
        <taxon>Neodiplogasteridae</taxon>
        <taxon>Pristionchus</taxon>
    </lineage>
</organism>
<reference evidence="2" key="2">
    <citation type="submission" date="2022-06" db="UniProtKB">
        <authorList>
            <consortium name="EnsemblMetazoa"/>
        </authorList>
    </citation>
    <scope>IDENTIFICATION</scope>
    <source>
        <strain evidence="2">PS312</strain>
    </source>
</reference>
<gene>
    <name evidence="2" type="primary">WBGene00284770</name>
</gene>
<sequence>MASSECETSSITKYLFLSEIPARDMPVPVQAAISGSMPKTGHRGSIALDSERPPVKSAERGNAGRNEERRRERRIEDANGKYVKGGVTGMNVRNSHNEYRDLQVQ</sequence>
<evidence type="ECO:0000313" key="2">
    <source>
        <dbReference type="EnsemblMetazoa" id="PPA46401.1"/>
    </source>
</evidence>
<accession>A0A2A6BU85</accession>
<dbReference type="EnsemblMetazoa" id="PPA46401.1">
    <property type="protein sequence ID" value="PPA46401.1"/>
    <property type="gene ID" value="WBGene00284770"/>
</dbReference>
<reference evidence="3" key="1">
    <citation type="journal article" date="2008" name="Nat. Genet.">
        <title>The Pristionchus pacificus genome provides a unique perspective on nematode lifestyle and parasitism.</title>
        <authorList>
            <person name="Dieterich C."/>
            <person name="Clifton S.W."/>
            <person name="Schuster L.N."/>
            <person name="Chinwalla A."/>
            <person name="Delehaunty K."/>
            <person name="Dinkelacker I."/>
            <person name="Fulton L."/>
            <person name="Fulton R."/>
            <person name="Godfrey J."/>
            <person name="Minx P."/>
            <person name="Mitreva M."/>
            <person name="Roeseler W."/>
            <person name="Tian H."/>
            <person name="Witte H."/>
            <person name="Yang S.P."/>
            <person name="Wilson R.K."/>
            <person name="Sommer R.J."/>
        </authorList>
    </citation>
    <scope>NUCLEOTIDE SEQUENCE [LARGE SCALE GENOMIC DNA]</scope>
    <source>
        <strain evidence="3">PS312</strain>
    </source>
</reference>
<dbReference type="AlphaFoldDB" id="A0A2A6BU85"/>
<accession>A0A8R1Z8H3</accession>
<protein>
    <submittedName>
        <fullName evidence="2">Uncharacterized protein</fullName>
    </submittedName>
</protein>
<feature type="compositionally biased region" description="Basic and acidic residues" evidence="1">
    <location>
        <begin position="65"/>
        <end position="79"/>
    </location>
</feature>
<feature type="region of interest" description="Disordered" evidence="1">
    <location>
        <begin position="33"/>
        <end position="105"/>
    </location>
</feature>
<evidence type="ECO:0000313" key="3">
    <source>
        <dbReference type="Proteomes" id="UP000005239"/>
    </source>
</evidence>
<proteinExistence type="predicted"/>
<dbReference type="Proteomes" id="UP000005239">
    <property type="component" value="Unassembled WGS sequence"/>
</dbReference>
<name>A0A2A6BU85_PRIPA</name>
<feature type="compositionally biased region" description="Basic and acidic residues" evidence="1">
    <location>
        <begin position="49"/>
        <end position="59"/>
    </location>
</feature>